<reference evidence="2 3" key="1">
    <citation type="journal article" date="2021" name="Sci. Rep.">
        <title>Genome sequencing of the multicellular alga Astrephomene provides insights into convergent evolution of germ-soma differentiation.</title>
        <authorList>
            <person name="Yamashita S."/>
            <person name="Yamamoto K."/>
            <person name="Matsuzaki R."/>
            <person name="Suzuki S."/>
            <person name="Yamaguchi H."/>
            <person name="Hirooka S."/>
            <person name="Minakuchi Y."/>
            <person name="Miyagishima S."/>
            <person name="Kawachi M."/>
            <person name="Toyoda A."/>
            <person name="Nozaki H."/>
        </authorList>
    </citation>
    <scope>NUCLEOTIDE SEQUENCE [LARGE SCALE GENOMIC DNA]</scope>
    <source>
        <strain evidence="2 3">NIES-4017</strain>
    </source>
</reference>
<organism evidence="2 3">
    <name type="scientific">Astrephomene gubernaculifera</name>
    <dbReference type="NCBI Taxonomy" id="47775"/>
    <lineage>
        <taxon>Eukaryota</taxon>
        <taxon>Viridiplantae</taxon>
        <taxon>Chlorophyta</taxon>
        <taxon>core chlorophytes</taxon>
        <taxon>Chlorophyceae</taxon>
        <taxon>CS clade</taxon>
        <taxon>Chlamydomonadales</taxon>
        <taxon>Astrephomenaceae</taxon>
        <taxon>Astrephomene</taxon>
    </lineage>
</organism>
<keyword evidence="3" id="KW-1185">Reference proteome</keyword>
<accession>A0AAD3DJV0</accession>
<name>A0AAD3DJV0_9CHLO</name>
<dbReference type="Gene3D" id="3.80.10.10">
    <property type="entry name" value="Ribonuclease Inhibitor"/>
    <property type="match status" value="1"/>
</dbReference>
<comment type="caution">
    <text evidence="2">The sequence shown here is derived from an EMBL/GenBank/DDBJ whole genome shotgun (WGS) entry which is preliminary data.</text>
</comment>
<sequence>MEASQSPSRTLADVLRQIDTHAADALHCHLRKLRCLRQARLAFRQFRDITDGSVQEAHVLVTEDAARQHNAGTLPNFSRWPRLKTVNVIIQPTNVDGSDFNDLLLLPFTREQPATRERITTLTMQLKNYCEVSRVEASIASVAHWLPSLEVLKVQDVMLLFDGIEQESMFRELATLRNLRSLELSDCRGLEHVELLAGSLQELNVDMRGGDRTGQLSSEAVESLARLQQLTFLKFAKCVTPSLDELAEEEGSVVGGRGMQLLLSNLPPSLKTLELDWSTVDSPPLQLATELKLELRNRTCTRLWLGSEYSFPVYSLQLARVAALLLSGCLQVQLQELSLHQLLLLPEEGEQFPELSESGPLRKLLRCGARSGASSGTEVRMCVNVLQASAPSHVLAWMALLGKPWTLKLTGVRQDLIKLKLRGVDGAPGLEAAQPDTPAAAAPSALPEAPSAADMAACVLGRLKGTRFNSRFLLLQGPAVSVMLWQPQTLVPFLEGVQRHAVAGDGSNPASHRELLRSYKTLPPFSGTRAAVLLECIREKAAVAVAAGIAIGAVSYEPDALQVLPVQATGGREGGHSAHAVVVSAMQQELQAMWDNEAARRRAGEQEWLRQLLGVWSELKPWLTTCGWL</sequence>
<gene>
    <name evidence="2" type="ORF">Agub_g1941</name>
</gene>
<dbReference type="AlphaFoldDB" id="A0AAD3DJV0"/>
<dbReference type="Proteomes" id="UP001054857">
    <property type="component" value="Unassembled WGS sequence"/>
</dbReference>
<dbReference type="InterPro" id="IPR032675">
    <property type="entry name" value="LRR_dom_sf"/>
</dbReference>
<dbReference type="SUPFAM" id="SSF52047">
    <property type="entry name" value="RNI-like"/>
    <property type="match status" value="1"/>
</dbReference>
<protein>
    <submittedName>
        <fullName evidence="2">Uncharacterized protein</fullName>
    </submittedName>
</protein>
<comment type="subcellular location">
    <subcellularLocation>
        <location evidence="1">Cytoplasm</location>
        <location evidence="1">Cytoskeleton</location>
        <location evidence="1">Cilium axoneme</location>
    </subcellularLocation>
</comment>
<evidence type="ECO:0000313" key="2">
    <source>
        <dbReference type="EMBL" id="GFR41266.1"/>
    </source>
</evidence>
<evidence type="ECO:0000313" key="3">
    <source>
        <dbReference type="Proteomes" id="UP001054857"/>
    </source>
</evidence>
<evidence type="ECO:0000256" key="1">
    <source>
        <dbReference type="ARBA" id="ARBA00004430"/>
    </source>
</evidence>
<dbReference type="GO" id="GO:0005930">
    <property type="term" value="C:axoneme"/>
    <property type="evidence" value="ECO:0007669"/>
    <property type="project" value="UniProtKB-SubCell"/>
</dbReference>
<dbReference type="EMBL" id="BMAR01000001">
    <property type="protein sequence ID" value="GFR41266.1"/>
    <property type="molecule type" value="Genomic_DNA"/>
</dbReference>
<proteinExistence type="predicted"/>